<dbReference type="AlphaFoldDB" id="A0A345D712"/>
<evidence type="ECO:0000259" key="3">
    <source>
        <dbReference type="Pfam" id="PF00048"/>
    </source>
</evidence>
<organism evidence="4">
    <name type="scientific">Ctenopharyngodon idella</name>
    <name type="common">Grass carp</name>
    <name type="synonym">Leuciscus idella</name>
    <dbReference type="NCBI Taxonomy" id="7959"/>
    <lineage>
        <taxon>Eukaryota</taxon>
        <taxon>Metazoa</taxon>
        <taxon>Chordata</taxon>
        <taxon>Craniata</taxon>
        <taxon>Vertebrata</taxon>
        <taxon>Euteleostomi</taxon>
        <taxon>Actinopterygii</taxon>
        <taxon>Neopterygii</taxon>
        <taxon>Teleostei</taxon>
        <taxon>Ostariophysi</taxon>
        <taxon>Cypriniformes</taxon>
        <taxon>Xenocyprididae</taxon>
        <taxon>Xenocypridinae</taxon>
        <taxon>Ctenopharyngodon</taxon>
    </lineage>
</organism>
<dbReference type="InterPro" id="IPR036048">
    <property type="entry name" value="Interleukin_8-like_sf"/>
</dbReference>
<dbReference type="GO" id="GO:0006955">
    <property type="term" value="P:immune response"/>
    <property type="evidence" value="ECO:0007669"/>
    <property type="project" value="InterPro"/>
</dbReference>
<dbReference type="InterPro" id="IPR001811">
    <property type="entry name" value="Chemokine_IL8-like_dom"/>
</dbReference>
<dbReference type="EMBL" id="MF783112">
    <property type="protein sequence ID" value="AXF84142.1"/>
    <property type="molecule type" value="mRNA"/>
</dbReference>
<reference evidence="4" key="1">
    <citation type="submission" date="2017-08" db="EMBL/GenBank/DDBJ databases">
        <title>An investigation of the diversity and expression of chemokine superfamily by teleost fishes grass carp Ctenopharyngodon idella.</title>
        <authorList>
            <person name="Liao Z."/>
            <person name="Su J."/>
        </authorList>
    </citation>
    <scope>NUCLEOTIDE SEQUENCE</scope>
</reference>
<feature type="domain" description="Chemokine interleukin-8-like" evidence="3">
    <location>
        <begin position="34"/>
        <end position="89"/>
    </location>
</feature>
<dbReference type="SUPFAM" id="SSF54117">
    <property type="entry name" value="Interleukin 8-like chemokines"/>
    <property type="match status" value="1"/>
</dbReference>
<feature type="chain" id="PRO_5016731975" evidence="2">
    <location>
        <begin position="21"/>
        <end position="96"/>
    </location>
</feature>
<dbReference type="Pfam" id="PF00048">
    <property type="entry name" value="IL8"/>
    <property type="match status" value="1"/>
</dbReference>
<dbReference type="Gene3D" id="2.40.50.40">
    <property type="match status" value="1"/>
</dbReference>
<evidence type="ECO:0000256" key="2">
    <source>
        <dbReference type="SAM" id="SignalP"/>
    </source>
</evidence>
<dbReference type="GO" id="GO:0008009">
    <property type="term" value="F:chemokine activity"/>
    <property type="evidence" value="ECO:0007669"/>
    <property type="project" value="InterPro"/>
</dbReference>
<accession>A0A345D712</accession>
<keyword evidence="1" id="KW-0202">Cytokine</keyword>
<proteinExistence type="evidence at transcript level"/>
<protein>
    <submittedName>
        <fullName evidence="4">Chemokine ligand 34b</fullName>
    </submittedName>
</protein>
<evidence type="ECO:0000313" key="4">
    <source>
        <dbReference type="EMBL" id="AXF84142.1"/>
    </source>
</evidence>
<name>A0A345D712_CTEID</name>
<evidence type="ECO:0000256" key="1">
    <source>
        <dbReference type="ARBA" id="ARBA00022514"/>
    </source>
</evidence>
<sequence>MHLCWKLALMMMVLVCVTEQQVNDFRRPTRVGVTCCKVVSKGRIPPEIKLIGYKHQNALSPCVDAIIFYTEKDKYCSDPKARWIRQRLEGLKKIED</sequence>
<gene>
    <name evidence="4" type="primary">CCL34b.4</name>
</gene>
<keyword evidence="2" id="KW-0732">Signal</keyword>
<dbReference type="GO" id="GO:0005615">
    <property type="term" value="C:extracellular space"/>
    <property type="evidence" value="ECO:0007669"/>
    <property type="project" value="UniProtKB-KW"/>
</dbReference>
<feature type="signal peptide" evidence="2">
    <location>
        <begin position="1"/>
        <end position="20"/>
    </location>
</feature>